<reference evidence="3" key="2">
    <citation type="submission" date="2025-08" db="UniProtKB">
        <authorList>
            <consortium name="RefSeq"/>
        </authorList>
    </citation>
    <scope>IDENTIFICATION</scope>
    <source>
        <tissue evidence="3">Leaf</tissue>
    </source>
</reference>
<protein>
    <recommendedName>
        <fullName evidence="1">Retrotransposon Copia-like N-terminal domain-containing protein</fullName>
    </recommendedName>
</protein>
<dbReference type="Proteomes" id="UP000813463">
    <property type="component" value="Chromosome 5"/>
</dbReference>
<dbReference type="InterPro" id="IPR029472">
    <property type="entry name" value="Copia-like_N"/>
</dbReference>
<evidence type="ECO:0000313" key="2">
    <source>
        <dbReference type="Proteomes" id="UP000813463"/>
    </source>
</evidence>
<dbReference type="PANTHER" id="PTHR37610:SF101">
    <property type="entry name" value="(RAPE) HYPOTHETICAL PROTEIN"/>
    <property type="match status" value="1"/>
</dbReference>
<dbReference type="RefSeq" id="XP_021859681.2">
    <property type="nucleotide sequence ID" value="XM_022003989.2"/>
</dbReference>
<evidence type="ECO:0000259" key="1">
    <source>
        <dbReference type="Pfam" id="PF14244"/>
    </source>
</evidence>
<dbReference type="AlphaFoldDB" id="A0A9R0J2B5"/>
<proteinExistence type="predicted"/>
<keyword evidence="2" id="KW-1185">Reference proteome</keyword>
<gene>
    <name evidence="3" type="primary">LOC110798797</name>
</gene>
<dbReference type="GeneID" id="110798797"/>
<dbReference type="KEGG" id="soe:110798797"/>
<sequence length="228" mass="26110">MGDDEGSPPAKEPPRVDLDYYLGSGDGPCIIITPVKLRGSVNYDEWAKAVRRSMISKFKFGFVDGSVTEPSTDSNKMKHWYAVNSMVVSWITNKIDETLRSSIEDYDIAFELWCHLRKRFCVVTGTRVCHIKMALSSYKQATTEAVTEYFRRMSKIWKEYVQYARVPRCTCAGCTCNIAKQVGEIREEDRLHYFLIGLDDHYEAIRAQLLAQTLFPSVDEAYQTVVNT</sequence>
<dbReference type="Pfam" id="PF14244">
    <property type="entry name" value="Retrotran_gag_3"/>
    <property type="match status" value="1"/>
</dbReference>
<feature type="domain" description="Retrotransposon Copia-like N-terminal" evidence="1">
    <location>
        <begin position="26"/>
        <end position="70"/>
    </location>
</feature>
<organism evidence="2 3">
    <name type="scientific">Spinacia oleracea</name>
    <name type="common">Spinach</name>
    <dbReference type="NCBI Taxonomy" id="3562"/>
    <lineage>
        <taxon>Eukaryota</taxon>
        <taxon>Viridiplantae</taxon>
        <taxon>Streptophyta</taxon>
        <taxon>Embryophyta</taxon>
        <taxon>Tracheophyta</taxon>
        <taxon>Spermatophyta</taxon>
        <taxon>Magnoliopsida</taxon>
        <taxon>eudicotyledons</taxon>
        <taxon>Gunneridae</taxon>
        <taxon>Pentapetalae</taxon>
        <taxon>Caryophyllales</taxon>
        <taxon>Chenopodiaceae</taxon>
        <taxon>Chenopodioideae</taxon>
        <taxon>Anserineae</taxon>
        <taxon>Spinacia</taxon>
    </lineage>
</organism>
<reference evidence="2" key="1">
    <citation type="journal article" date="2021" name="Nat. Commun.">
        <title>Genomic analyses provide insights into spinach domestication and the genetic basis of agronomic traits.</title>
        <authorList>
            <person name="Cai X."/>
            <person name="Sun X."/>
            <person name="Xu C."/>
            <person name="Sun H."/>
            <person name="Wang X."/>
            <person name="Ge C."/>
            <person name="Zhang Z."/>
            <person name="Wang Q."/>
            <person name="Fei Z."/>
            <person name="Jiao C."/>
            <person name="Wang Q."/>
        </authorList>
    </citation>
    <scope>NUCLEOTIDE SEQUENCE [LARGE SCALE GENOMIC DNA]</scope>
    <source>
        <strain evidence="2">cv. Varoflay</strain>
    </source>
</reference>
<accession>A0A9R0J2B5</accession>
<dbReference type="PANTHER" id="PTHR37610">
    <property type="entry name" value="CCHC-TYPE DOMAIN-CONTAINING PROTEIN"/>
    <property type="match status" value="1"/>
</dbReference>
<name>A0A9R0J2B5_SPIOL</name>
<evidence type="ECO:0000313" key="3">
    <source>
        <dbReference type="RefSeq" id="XP_021859681.2"/>
    </source>
</evidence>